<feature type="region of interest" description="Disordered" evidence="1">
    <location>
        <begin position="586"/>
        <end position="619"/>
    </location>
</feature>
<feature type="compositionally biased region" description="Polar residues" evidence="1">
    <location>
        <begin position="437"/>
        <end position="455"/>
    </location>
</feature>
<gene>
    <name evidence="2" type="ORF">SEPCBS57363_000082</name>
</gene>
<feature type="compositionally biased region" description="Basic and acidic residues" evidence="1">
    <location>
        <begin position="110"/>
        <end position="119"/>
    </location>
</feature>
<feature type="region of interest" description="Disordered" evidence="1">
    <location>
        <begin position="738"/>
        <end position="866"/>
    </location>
</feature>
<proteinExistence type="predicted"/>
<evidence type="ECO:0000313" key="2">
    <source>
        <dbReference type="EMBL" id="CAK7262493.1"/>
    </source>
</evidence>
<comment type="caution">
    <text evidence="2">The sequence shown here is derived from an EMBL/GenBank/DDBJ whole genome shotgun (WGS) entry which is preliminary data.</text>
</comment>
<feature type="compositionally biased region" description="Basic and acidic residues" evidence="1">
    <location>
        <begin position="603"/>
        <end position="616"/>
    </location>
</feature>
<feature type="compositionally biased region" description="Basic and acidic residues" evidence="1">
    <location>
        <begin position="300"/>
        <end position="311"/>
    </location>
</feature>
<feature type="region of interest" description="Disordered" evidence="1">
    <location>
        <begin position="220"/>
        <end position="311"/>
    </location>
</feature>
<evidence type="ECO:0000313" key="3">
    <source>
        <dbReference type="Proteomes" id="UP001642501"/>
    </source>
</evidence>
<reference evidence="2 3" key="1">
    <citation type="submission" date="2024-01" db="EMBL/GenBank/DDBJ databases">
        <authorList>
            <person name="Allen C."/>
            <person name="Tagirdzhanova G."/>
        </authorList>
    </citation>
    <scope>NUCLEOTIDE SEQUENCE [LARGE SCALE GENOMIC DNA]</scope>
    <source>
        <strain evidence="2 3">CBS 573.63</strain>
    </source>
</reference>
<feature type="compositionally biased region" description="Polar residues" evidence="1">
    <location>
        <begin position="806"/>
        <end position="818"/>
    </location>
</feature>
<organism evidence="2 3">
    <name type="scientific">Sporothrix epigloea</name>
    <dbReference type="NCBI Taxonomy" id="1892477"/>
    <lineage>
        <taxon>Eukaryota</taxon>
        <taxon>Fungi</taxon>
        <taxon>Dikarya</taxon>
        <taxon>Ascomycota</taxon>
        <taxon>Pezizomycotina</taxon>
        <taxon>Sordariomycetes</taxon>
        <taxon>Sordariomycetidae</taxon>
        <taxon>Ophiostomatales</taxon>
        <taxon>Ophiostomataceae</taxon>
        <taxon>Sporothrix</taxon>
    </lineage>
</organism>
<feature type="compositionally biased region" description="Basic and acidic residues" evidence="1">
    <location>
        <begin position="26"/>
        <end position="53"/>
    </location>
</feature>
<protein>
    <recommendedName>
        <fullName evidence="4">Pathway-specific nitrogen regulator</fullName>
    </recommendedName>
</protein>
<feature type="compositionally biased region" description="Acidic residues" evidence="1">
    <location>
        <begin position="588"/>
        <end position="602"/>
    </location>
</feature>
<feature type="compositionally biased region" description="Basic and acidic residues" evidence="1">
    <location>
        <begin position="173"/>
        <end position="187"/>
    </location>
</feature>
<feature type="compositionally biased region" description="Basic and acidic residues" evidence="1">
    <location>
        <begin position="717"/>
        <end position="729"/>
    </location>
</feature>
<sequence>MADDILLDHTVTKDDEVHSGVAVLENHVHEKQSEEKKPALTHDNTHDTDKPMIDEPALEDLDDNNHSVPDIEAAIDAFPDETHETTDESQSQQLDEQGNNNHAFATESTSSHDEFRETDATSNSIAAVQEESQEAIPQQTQAEAECQDQSHIEENPEEACEKEQIDLSMTHDNLSDKEQSPHQDSRRSSASSYRSEVSNRRTSLRTEALIQAAARAVVAKINEKNSTDDDFDIGSTLSESHEEPHYDYDQHTATDEEGEIDYEQDVDFDENDDVFSDRSPRSSLGSFEHNSGASSNGASEDPRNKDHSDTDAVSHMGIENEHDFVDETGSVAYHDRRIHEDRHRSPRLSTVSGISHMSDYEQHQAYEEEEYDNDEELVHQTVRDTPRAAFRTPSSVRAIQMSSPSPSVIFGVSPRSAARRRRLGTGIGMDDGHSMGSVGTTSSLPGPPSKSQTPTRFKVFRKPEPAPLVLLHATVMPTRWVWSDVLRTLDEQLSSTAKSGRAGLATPSSKHMDASSFEPSAALMRLHGAWCRLQEYSFGGDTVAERGVLLPHPQNDYEVLEEKLLEALELPVRRRARILECGHYLGPADEDDEESDDESDDYPDVRPGYRDESDSPKKRHWCKTCHSDIRFESLGAERVFRVKVYASNGLMTIGAWAACWSEMERVDVEVEPIVADAELLRELNQLRTLQQQEALYRQEVEKEAAVAAAAMADTDIEDGKQEDREKLMEQGEDEEFTRLPAAAGRFRPATPNAIPLPSALRESPVSRPTTSKSRRSTNAERRQREAEERLREIYGQTPPQAKPAVPTSQSYGGDTTPLSDVPEADRSETTRDLEGENLTFKPPPPSLSAAAYERREERRSHQFSTFERGIYNNGAADAASFDSAAYTHQPQTPYDSASLLELLVAAGKVFIRDRKHVAITVLSILVIVLATLRAPSVGYVGVTAAVPQGLADFVAPRVLEAHPGADHRQQIVRKEPAVLGGSMVNEAARRSVPTDTMVETVIEKMTVKVFETVTETATSTKISTATATATGGFKSTGPDESALVDTEEILLTSTPMPSLTAKEEAESLFAATCASGSFAEPSLIHKDESVPISHLGPAALQV</sequence>
<feature type="compositionally biased region" description="Basic and acidic residues" evidence="1">
    <location>
        <begin position="239"/>
        <end position="254"/>
    </location>
</feature>
<feature type="region of interest" description="Disordered" evidence="1">
    <location>
        <begin position="714"/>
        <end position="733"/>
    </location>
</feature>
<feature type="region of interest" description="Disordered" evidence="1">
    <location>
        <begin position="425"/>
        <end position="455"/>
    </location>
</feature>
<feature type="compositionally biased region" description="Basic and acidic residues" evidence="1">
    <location>
        <begin position="823"/>
        <end position="834"/>
    </location>
</feature>
<dbReference type="EMBL" id="CAWUOM010000001">
    <property type="protein sequence ID" value="CAK7262493.1"/>
    <property type="molecule type" value="Genomic_DNA"/>
</dbReference>
<feature type="compositionally biased region" description="Acidic residues" evidence="1">
    <location>
        <begin position="255"/>
        <end position="274"/>
    </location>
</feature>
<accession>A0ABP0D2P6</accession>
<feature type="compositionally biased region" description="Polar residues" evidence="1">
    <location>
        <begin position="88"/>
        <end position="109"/>
    </location>
</feature>
<feature type="compositionally biased region" description="Basic and acidic residues" evidence="1">
    <location>
        <begin position="148"/>
        <end position="165"/>
    </location>
</feature>
<evidence type="ECO:0008006" key="4">
    <source>
        <dbReference type="Google" id="ProtNLM"/>
    </source>
</evidence>
<feature type="compositionally biased region" description="Basic and acidic residues" evidence="1">
    <location>
        <begin position="777"/>
        <end position="792"/>
    </location>
</feature>
<dbReference type="Proteomes" id="UP001642501">
    <property type="component" value="Unassembled WGS sequence"/>
</dbReference>
<name>A0ABP0D2P6_9PEZI</name>
<feature type="region of interest" description="Disordered" evidence="1">
    <location>
        <begin position="25"/>
        <end position="204"/>
    </location>
</feature>
<keyword evidence="3" id="KW-1185">Reference proteome</keyword>
<feature type="compositionally biased region" description="Polar residues" evidence="1">
    <location>
        <begin position="281"/>
        <end position="298"/>
    </location>
</feature>
<evidence type="ECO:0000256" key="1">
    <source>
        <dbReference type="SAM" id="MobiDB-lite"/>
    </source>
</evidence>